<dbReference type="GO" id="GO:0006260">
    <property type="term" value="P:DNA replication"/>
    <property type="evidence" value="ECO:0007669"/>
    <property type="project" value="InterPro"/>
</dbReference>
<proteinExistence type="inferred from homology"/>
<evidence type="ECO:0000256" key="6">
    <source>
        <dbReference type="ARBA" id="ARBA00023204"/>
    </source>
</evidence>
<dbReference type="HAMAP" id="MF_03110">
    <property type="entry name" value="Endonuc_su_Slx4"/>
    <property type="match status" value="1"/>
</dbReference>
<evidence type="ECO:0000256" key="1">
    <source>
        <dbReference type="ARBA" id="ARBA00004123"/>
    </source>
</evidence>
<evidence type="ECO:0000256" key="5">
    <source>
        <dbReference type="ARBA" id="ARBA00023172"/>
    </source>
</evidence>
<feature type="compositionally biased region" description="Basic and acidic residues" evidence="10">
    <location>
        <begin position="135"/>
        <end position="149"/>
    </location>
</feature>
<feature type="compositionally biased region" description="Basic residues" evidence="10">
    <location>
        <begin position="327"/>
        <end position="337"/>
    </location>
</feature>
<evidence type="ECO:0000313" key="11">
    <source>
        <dbReference type="EMBL" id="KAH7368011.1"/>
    </source>
</evidence>
<dbReference type="SMART" id="SM00384">
    <property type="entry name" value="AT_hook"/>
    <property type="match status" value="4"/>
</dbReference>
<keyword evidence="4 9" id="KW-0227">DNA damage</keyword>
<dbReference type="GO" id="GO:0006355">
    <property type="term" value="P:regulation of DNA-templated transcription"/>
    <property type="evidence" value="ECO:0007669"/>
    <property type="project" value="InterPro"/>
</dbReference>
<dbReference type="GO" id="GO:0006310">
    <property type="term" value="P:DNA recombination"/>
    <property type="evidence" value="ECO:0007669"/>
    <property type="project" value="UniProtKB-UniRule"/>
</dbReference>
<evidence type="ECO:0000313" key="12">
    <source>
        <dbReference type="Proteomes" id="UP000813385"/>
    </source>
</evidence>
<evidence type="ECO:0000256" key="9">
    <source>
        <dbReference type="HAMAP-Rule" id="MF_03110"/>
    </source>
</evidence>
<feature type="region of interest" description="Disordered" evidence="10">
    <location>
        <begin position="256"/>
        <end position="348"/>
    </location>
</feature>
<feature type="compositionally biased region" description="Basic and acidic residues" evidence="10">
    <location>
        <begin position="258"/>
        <end position="273"/>
    </location>
</feature>
<evidence type="ECO:0000256" key="10">
    <source>
        <dbReference type="SAM" id="MobiDB-lite"/>
    </source>
</evidence>
<dbReference type="InterPro" id="IPR000637">
    <property type="entry name" value="HMGI/Y_DNA-bd_CS"/>
</dbReference>
<evidence type="ECO:0000256" key="4">
    <source>
        <dbReference type="ARBA" id="ARBA00022763"/>
    </source>
</evidence>
<feature type="compositionally biased region" description="Basic and acidic residues" evidence="10">
    <location>
        <begin position="693"/>
        <end position="703"/>
    </location>
</feature>
<keyword evidence="3 9" id="KW-0597">Phosphoprotein</keyword>
<feature type="compositionally biased region" description="Basic and acidic residues" evidence="10">
    <location>
        <begin position="162"/>
        <end position="171"/>
    </location>
</feature>
<dbReference type="GO" id="GO:0033557">
    <property type="term" value="C:Slx1-Slx4 complex"/>
    <property type="evidence" value="ECO:0007669"/>
    <property type="project" value="UniProtKB-UniRule"/>
</dbReference>
<keyword evidence="5 9" id="KW-0233">DNA recombination</keyword>
<feature type="compositionally biased region" description="Low complexity" evidence="10">
    <location>
        <begin position="525"/>
        <end position="536"/>
    </location>
</feature>
<feature type="compositionally biased region" description="Polar residues" evidence="10">
    <location>
        <begin position="515"/>
        <end position="524"/>
    </location>
</feature>
<feature type="region of interest" description="Disordered" evidence="10">
    <location>
        <begin position="585"/>
        <end position="740"/>
    </location>
</feature>
<reference evidence="11" key="1">
    <citation type="journal article" date="2021" name="Nat. Commun.">
        <title>Genetic determinants of endophytism in the Arabidopsis root mycobiome.</title>
        <authorList>
            <person name="Mesny F."/>
            <person name="Miyauchi S."/>
            <person name="Thiergart T."/>
            <person name="Pickel B."/>
            <person name="Atanasova L."/>
            <person name="Karlsson M."/>
            <person name="Huettel B."/>
            <person name="Barry K.W."/>
            <person name="Haridas S."/>
            <person name="Chen C."/>
            <person name="Bauer D."/>
            <person name="Andreopoulos W."/>
            <person name="Pangilinan J."/>
            <person name="LaButti K."/>
            <person name="Riley R."/>
            <person name="Lipzen A."/>
            <person name="Clum A."/>
            <person name="Drula E."/>
            <person name="Henrissat B."/>
            <person name="Kohler A."/>
            <person name="Grigoriev I.V."/>
            <person name="Martin F.M."/>
            <person name="Hacquard S."/>
        </authorList>
    </citation>
    <scope>NUCLEOTIDE SEQUENCE</scope>
    <source>
        <strain evidence="11">MPI-CAGE-AT-0016</strain>
    </source>
</reference>
<dbReference type="GO" id="GO:0017108">
    <property type="term" value="F:5'-flap endonuclease activity"/>
    <property type="evidence" value="ECO:0007669"/>
    <property type="project" value="InterPro"/>
</dbReference>
<comment type="subcellular location">
    <subcellularLocation>
        <location evidence="1 9">Nucleus</location>
    </subcellularLocation>
</comment>
<feature type="region of interest" description="Disordered" evidence="10">
    <location>
        <begin position="381"/>
        <end position="408"/>
    </location>
</feature>
<feature type="compositionally biased region" description="Basic residues" evidence="10">
    <location>
        <begin position="711"/>
        <end position="722"/>
    </location>
</feature>
<accession>A0A8K0X7J4</accession>
<dbReference type="AlphaFoldDB" id="A0A8K0X7J4"/>
<feature type="region of interest" description="Disordered" evidence="10">
    <location>
        <begin position="448"/>
        <end position="551"/>
    </location>
</feature>
<dbReference type="Pfam" id="PF02178">
    <property type="entry name" value="AT_hook"/>
    <property type="match status" value="4"/>
</dbReference>
<sequence length="872" mass="94896">MSSPFRRPKVALSSSPLPSLDQILSQIKKPEVFVAESPRMYTSATSFIRPEPNPIDLTTPIRAPSEPIEVDDEVVIVKILPPGLRGRRKKGTKKLLEWKQTPKTKTPPKDDKPWRKYQETPSPDAKKGKKTRGKAKQEEEVVRSRHFETTEEPEEKKKKREKKEPRPKLPHEPLLLAPAERRRADWTPPPPDGMIELSSSAPIVMDPSTTQDPSSIALAPGQSFGSLLEAYGLPEEEPAAEKVVGPGPVTEMLRKRKLAEAAAKEARSRETSPVKKPAKKKKPRTITEVATAAYALPEPEPTPTLSMLDYLAPEPGAEDKPKPDGKKVRKPRPKKAKALPPPEPILLSPGTAIREVYAQDFVFGTSSQLVLGDLSPVVAKPRPPPPMFTDEDPFTTPINSDAVEPEPKKKLWEVGARDEDGRLVDLPVINLVEEMDVDEMGLEINPFGYAGPRPMQKKKEEAPQLEDPFASSDPPEPRPLIVSSDPPEPEQLPPKAGTVTTKASVAGLGKAACTPPNTIPSSQQPTEAVPSVAVTVAPPPEPAGPPRPKYDLFTDAQLAREVAKFGFKSIKRRTAMLALLEQCWDSKNGTRAPLSPLPSNRSLSTTTATSAPAKVAASPKKPRGRPKKTAEAPVEQDPNEPPPSGQPVVSPKKPRGRPRKDKSPAASPTRSRGRPRKDASPAASPAKPRGRPRKDASPVRKPADATPKTPEKRRKAAPKAKAKSAIVIEIPDSEADDTDDLDMCASSPEMVFSSPGEGDPDVDVTLSLDDKMEGSLAVGAGHDQSSLMSCITQAVQSAPPTKDPAQPSWHEKMLMYEPVILEDLAAWLNTGPLTNEGYDGEVSPGEVKQWCDSKSVCCLWRMNISGKERKRF</sequence>
<feature type="compositionally biased region" description="Basic and acidic residues" evidence="10">
    <location>
        <begin position="317"/>
        <end position="326"/>
    </location>
</feature>
<comment type="subunit">
    <text evidence="9">Forms a heterodimer with SLX1.</text>
</comment>
<dbReference type="PROSITE" id="PS00354">
    <property type="entry name" value="HMGI_Y"/>
    <property type="match status" value="1"/>
</dbReference>
<evidence type="ECO:0000256" key="7">
    <source>
        <dbReference type="ARBA" id="ARBA00023242"/>
    </source>
</evidence>
<keyword evidence="6 9" id="KW-0234">DNA repair</keyword>
<dbReference type="GO" id="GO:0003677">
    <property type="term" value="F:DNA binding"/>
    <property type="evidence" value="ECO:0007669"/>
    <property type="project" value="InterPro"/>
</dbReference>
<dbReference type="CDD" id="cd22999">
    <property type="entry name" value="SAP_SLX4"/>
    <property type="match status" value="1"/>
</dbReference>
<organism evidence="11 12">
    <name type="scientific">Plectosphaerella cucumerina</name>
    <dbReference type="NCBI Taxonomy" id="40658"/>
    <lineage>
        <taxon>Eukaryota</taxon>
        <taxon>Fungi</taxon>
        <taxon>Dikarya</taxon>
        <taxon>Ascomycota</taxon>
        <taxon>Pezizomycotina</taxon>
        <taxon>Sordariomycetes</taxon>
        <taxon>Hypocreomycetidae</taxon>
        <taxon>Glomerellales</taxon>
        <taxon>Plectosphaerellaceae</taxon>
        <taxon>Plectosphaerella</taxon>
    </lineage>
</organism>
<evidence type="ECO:0000256" key="8">
    <source>
        <dbReference type="ARBA" id="ARBA00029496"/>
    </source>
</evidence>
<comment type="function">
    <text evidence="9">Regulatory subunit of the SLX1-SLX4 structure-specific endonuclease that resolves DNA secondary structures generated during DNA repair and recombination. Has endonuclease activity towards branched DNA substrates, introducing single-strand cuts in duplex DNA close to junctions with ss-DNA.</text>
</comment>
<keyword evidence="12" id="KW-1185">Reference proteome</keyword>
<comment type="caution">
    <text evidence="11">The sequence shown here is derived from an EMBL/GenBank/DDBJ whole genome shotgun (WGS) entry which is preliminary data.</text>
</comment>
<dbReference type="InterPro" id="IPR017956">
    <property type="entry name" value="AT_hook_DNA-bd_motif"/>
</dbReference>
<dbReference type="GO" id="GO:0006281">
    <property type="term" value="P:DNA repair"/>
    <property type="evidence" value="ECO:0007669"/>
    <property type="project" value="UniProtKB-UniRule"/>
</dbReference>
<dbReference type="InterPro" id="IPR027784">
    <property type="entry name" value="Slx4_ascomycetes"/>
</dbReference>
<keyword evidence="7 9" id="KW-0539">Nucleus</keyword>
<dbReference type="PRINTS" id="PR00929">
    <property type="entry name" value="ATHOOK"/>
</dbReference>
<comment type="similarity">
    <text evidence="2 9">Belongs to the SLX4 family.</text>
</comment>
<name>A0A8K0X7J4_9PEZI</name>
<feature type="compositionally biased region" description="Basic and acidic residues" evidence="10">
    <location>
        <begin position="107"/>
        <end position="118"/>
    </location>
</feature>
<feature type="compositionally biased region" description="Acidic residues" evidence="10">
    <location>
        <begin position="731"/>
        <end position="740"/>
    </location>
</feature>
<comment type="PTM">
    <text evidence="9">Phosphorylated in response to DNA damage.</text>
</comment>
<feature type="region of interest" description="Disordered" evidence="10">
    <location>
        <begin position="82"/>
        <end position="198"/>
    </location>
</feature>
<evidence type="ECO:0000256" key="2">
    <source>
        <dbReference type="ARBA" id="ARBA00006661"/>
    </source>
</evidence>
<dbReference type="Proteomes" id="UP000813385">
    <property type="component" value="Unassembled WGS sequence"/>
</dbReference>
<protein>
    <recommendedName>
        <fullName evidence="8 9">Structure-specific endonuclease subunit SLX4</fullName>
    </recommendedName>
</protein>
<gene>
    <name evidence="9" type="primary">SLX4</name>
    <name evidence="11" type="ORF">B0T11DRAFT_276293</name>
</gene>
<dbReference type="Pfam" id="PF09494">
    <property type="entry name" value="Slx4"/>
    <property type="match status" value="1"/>
</dbReference>
<dbReference type="EMBL" id="JAGPXD010000002">
    <property type="protein sequence ID" value="KAH7368011.1"/>
    <property type="molecule type" value="Genomic_DNA"/>
</dbReference>
<dbReference type="InterPro" id="IPR018574">
    <property type="entry name" value="Structure-sp_endonuc_su_Slx4"/>
</dbReference>
<evidence type="ECO:0000256" key="3">
    <source>
        <dbReference type="ARBA" id="ARBA00022553"/>
    </source>
</evidence>
<dbReference type="OrthoDB" id="5349119at2759"/>
<feature type="compositionally biased region" description="Pro residues" evidence="10">
    <location>
        <begin position="537"/>
        <end position="547"/>
    </location>
</feature>
<feature type="compositionally biased region" description="Low complexity" evidence="10">
    <location>
        <begin position="593"/>
        <end position="619"/>
    </location>
</feature>